<keyword evidence="3" id="KW-1185">Reference proteome</keyword>
<evidence type="ECO:0000313" key="2">
    <source>
        <dbReference type="EMBL" id="GMF53892.1"/>
    </source>
</evidence>
<feature type="compositionally biased region" description="Polar residues" evidence="1">
    <location>
        <begin position="619"/>
        <end position="634"/>
    </location>
</feature>
<feature type="region of interest" description="Disordered" evidence="1">
    <location>
        <begin position="57"/>
        <end position="103"/>
    </location>
</feature>
<protein>
    <submittedName>
        <fullName evidence="2">Unnamed protein product</fullName>
    </submittedName>
</protein>
<feature type="compositionally biased region" description="Low complexity" evidence="1">
    <location>
        <begin position="458"/>
        <end position="472"/>
    </location>
</feature>
<feature type="region of interest" description="Disordered" evidence="1">
    <location>
        <begin position="614"/>
        <end position="634"/>
    </location>
</feature>
<name>A0A9W7D6C3_9STRA</name>
<feature type="region of interest" description="Disordered" evidence="1">
    <location>
        <begin position="181"/>
        <end position="228"/>
    </location>
</feature>
<dbReference type="EMBL" id="BSXT01003389">
    <property type="protein sequence ID" value="GMF53892.1"/>
    <property type="molecule type" value="Genomic_DNA"/>
</dbReference>
<feature type="compositionally biased region" description="Polar residues" evidence="1">
    <location>
        <begin position="473"/>
        <end position="494"/>
    </location>
</feature>
<organism evidence="2 3">
    <name type="scientific">Phytophthora fragariaefolia</name>
    <dbReference type="NCBI Taxonomy" id="1490495"/>
    <lineage>
        <taxon>Eukaryota</taxon>
        <taxon>Sar</taxon>
        <taxon>Stramenopiles</taxon>
        <taxon>Oomycota</taxon>
        <taxon>Peronosporomycetes</taxon>
        <taxon>Peronosporales</taxon>
        <taxon>Peronosporaceae</taxon>
        <taxon>Phytophthora</taxon>
    </lineage>
</organism>
<comment type="caution">
    <text evidence="2">The sequence shown here is derived from an EMBL/GenBank/DDBJ whole genome shotgun (WGS) entry which is preliminary data.</text>
</comment>
<feature type="compositionally biased region" description="Polar residues" evidence="1">
    <location>
        <begin position="448"/>
        <end position="457"/>
    </location>
</feature>
<feature type="region of interest" description="Disordered" evidence="1">
    <location>
        <begin position="115"/>
        <end position="155"/>
    </location>
</feature>
<feature type="region of interest" description="Disordered" evidence="1">
    <location>
        <begin position="244"/>
        <end position="263"/>
    </location>
</feature>
<proteinExistence type="predicted"/>
<gene>
    <name evidence="2" type="ORF">Pfra01_002236400</name>
</gene>
<feature type="compositionally biased region" description="Polar residues" evidence="1">
    <location>
        <begin position="316"/>
        <end position="326"/>
    </location>
</feature>
<evidence type="ECO:0000313" key="3">
    <source>
        <dbReference type="Proteomes" id="UP001165121"/>
    </source>
</evidence>
<feature type="region of interest" description="Disordered" evidence="1">
    <location>
        <begin position="307"/>
        <end position="326"/>
    </location>
</feature>
<feature type="compositionally biased region" description="Low complexity" evidence="1">
    <location>
        <begin position="196"/>
        <end position="208"/>
    </location>
</feature>
<feature type="compositionally biased region" description="Polar residues" evidence="1">
    <location>
        <begin position="67"/>
        <end position="83"/>
    </location>
</feature>
<feature type="compositionally biased region" description="Basic residues" evidence="1">
    <location>
        <begin position="186"/>
        <end position="195"/>
    </location>
</feature>
<reference evidence="2" key="1">
    <citation type="submission" date="2023-04" db="EMBL/GenBank/DDBJ databases">
        <title>Phytophthora fragariaefolia NBRC 109709.</title>
        <authorList>
            <person name="Ichikawa N."/>
            <person name="Sato H."/>
            <person name="Tonouchi N."/>
        </authorList>
    </citation>
    <scope>NUCLEOTIDE SEQUENCE</scope>
    <source>
        <strain evidence="2">NBRC 109709</strain>
    </source>
</reference>
<dbReference type="Proteomes" id="UP001165121">
    <property type="component" value="Unassembled WGS sequence"/>
</dbReference>
<sequence>MAVAAAGGLGAPGLSPSDLQLNAWLCRLHAERFPEAMVIPSGETRTLALQVGSRRGGSASVVPASTPPCQGVSSPASLNSTGRFASGVGSAGGDFSGAPRSRRTLSQLRQARLKSLTPAERLRRLSHPASATAAGSRRKPHQPPDQPYSIPLPGEEGHEEVMDLLAGDDLGAVSEKELLRMSTLSSKRRRPRSSRRSVGSRSTTVVSRPASPASDDVFPDFEAGSPAEDVEFDPLTDAALASASPLGEAPVPGSLDSSMTTATSGPVAAFSSTAVTTVVSAAPTLGSAVVGGSSPCEFTTGSAISNSAATEPGSASPVQASVSTPEGSAVDVVSRSVAVSTTPAANSAGLITSTSISVGVSASVPSVVATSVITSDSTVAPMPDPAESVMATSGSPVLLELTATPVTSSTSALDSADFAGLVSSSAEVPASTPSSAGAFVSAPDSAGVSATTPDSAGTSPSTADSAAVSATTPGSAGTSPSAVDSAGVSATTPDSAVPAPPTSDSTVADVMTSGSVAHATSVPDSGVPAAPAVLRLLACPRGQSARQSHGDSVSGAFTAGSWVSSTSTQSTVPTPGQGMVSPSGRPRRASAINAARLSGHYLGELKVSDRVALGLGDSAGSSPDSAVQGEGSSA</sequence>
<evidence type="ECO:0000256" key="1">
    <source>
        <dbReference type="SAM" id="MobiDB-lite"/>
    </source>
</evidence>
<accession>A0A9W7D6C3</accession>
<feature type="region of interest" description="Disordered" evidence="1">
    <location>
        <begin position="564"/>
        <end position="588"/>
    </location>
</feature>
<feature type="compositionally biased region" description="Low complexity" evidence="1">
    <location>
        <begin position="564"/>
        <end position="577"/>
    </location>
</feature>
<feature type="region of interest" description="Disordered" evidence="1">
    <location>
        <begin position="442"/>
        <end position="508"/>
    </location>
</feature>
<dbReference type="AlphaFoldDB" id="A0A9W7D6C3"/>